<evidence type="ECO:0000256" key="4">
    <source>
        <dbReference type="ARBA" id="ARBA00004853"/>
    </source>
</evidence>
<dbReference type="GO" id="GO:0008686">
    <property type="term" value="F:3,4-dihydroxy-2-butanone-4-phosphate synthase activity"/>
    <property type="evidence" value="ECO:0007669"/>
    <property type="project" value="UniProtKB-UniRule"/>
</dbReference>
<dbReference type="Proteomes" id="UP000014227">
    <property type="component" value="Chromosome I"/>
</dbReference>
<feature type="binding site" evidence="19">
    <location>
        <position position="164"/>
    </location>
    <ligand>
        <name>D-ribulose 5-phosphate</name>
        <dbReference type="ChEBI" id="CHEBI:58121"/>
    </ligand>
</feature>
<comment type="pathway">
    <text evidence="4 19">Cofactor biosynthesis; riboflavin biosynthesis; 5-amino-6-(D-ribitylamino)uracil from GTP: step 1/4.</text>
</comment>
<dbReference type="InParanoid" id="S0ETB1"/>
<keyword evidence="8 19" id="KW-0479">Metal-binding</keyword>
<keyword evidence="10 19" id="KW-0378">Hydrolase</keyword>
<keyword evidence="16 19" id="KW-0511">Multifunctional enzyme</keyword>
<evidence type="ECO:0000259" key="20">
    <source>
        <dbReference type="Pfam" id="PF00925"/>
    </source>
</evidence>
<dbReference type="CDD" id="cd00641">
    <property type="entry name" value="GTP_cyclohydro2"/>
    <property type="match status" value="1"/>
</dbReference>
<feature type="binding site" evidence="19">
    <location>
        <begin position="296"/>
        <end position="298"/>
    </location>
    <ligand>
        <name>GTP</name>
        <dbReference type="ChEBI" id="CHEBI:37565"/>
    </ligand>
</feature>
<dbReference type="NCBIfam" id="TIGR00505">
    <property type="entry name" value="ribA"/>
    <property type="match status" value="1"/>
</dbReference>
<dbReference type="InterPro" id="IPR036144">
    <property type="entry name" value="RibA-like_sf"/>
</dbReference>
<dbReference type="FunFam" id="3.40.50.10990:FF:000001">
    <property type="entry name" value="Riboflavin biosynthesis protein RibBA"/>
    <property type="match status" value="1"/>
</dbReference>
<dbReference type="GO" id="GO:0003935">
    <property type="term" value="F:GTP cyclohydrolase II activity"/>
    <property type="evidence" value="ECO:0007669"/>
    <property type="project" value="UniProtKB-UniRule"/>
</dbReference>
<feature type="binding site" evidence="19">
    <location>
        <position position="32"/>
    </location>
    <ligand>
        <name>D-ribulose 5-phosphate</name>
        <dbReference type="ChEBI" id="CHEBI:58121"/>
    </ligand>
</feature>
<evidence type="ECO:0000256" key="2">
    <source>
        <dbReference type="ARBA" id="ARBA00001936"/>
    </source>
</evidence>
<feature type="active site" description="Proton acceptor; for GTP cyclohydrolase activity" evidence="19">
    <location>
        <position position="330"/>
    </location>
</feature>
<sequence length="424" mass="46745">MAFNTIEEAIEDLKQGKVIIVVDDEDRENEGDFVVAAEKCTPEVMNFLITYGKGIPCVATTRKRLEELQLPPMVSENTARLGTAMSVTVDARHGTTTGISAYDRARTVAVFTDPHAKPSDLMRPGHIIPLQAVEGGVLRRAGHTEATVDLCRLAGFQPVGVLCEIVGEDGSMARLPELQRLAQRFDLKIITVADLIAFRRRTERLVRRVATTRLPTQRYGELIVHAYETDLEPTAVVAFVKGDLQSVEAPLVRVHSSCVTGDLLDSLRCDCGSQLQLALQKITEEGCGALIYLEQEGRGIGLINKLRAYELQEKGADTVEANEMLGFKPDLRDYGIGAQVMVDLGLKKIRFMTNNPRKVAGLEGYGLSIVEHVPLRVPPNPHNIAYLRTKREKLGHIFTPEDLVLRDNTAESPTVEAVATKEEK</sequence>
<dbReference type="InterPro" id="IPR017945">
    <property type="entry name" value="DHBP_synth_RibB-like_a/b_dom"/>
</dbReference>
<dbReference type="EC" id="4.1.99.12" evidence="19"/>
<feature type="active site" description="Nucleophile; for GTP cyclohydrolase activity" evidence="19">
    <location>
        <position position="332"/>
    </location>
</feature>
<feature type="binding site" evidence="19">
    <location>
        <position position="269"/>
    </location>
    <ligand>
        <name>Zn(2+)</name>
        <dbReference type="ChEBI" id="CHEBI:29105"/>
        <note>catalytic</note>
    </ligand>
</feature>
<accession>S0ETB1</accession>
<feature type="binding site" evidence="19">
    <location>
        <position position="258"/>
    </location>
    <ligand>
        <name>Zn(2+)</name>
        <dbReference type="ChEBI" id="CHEBI:29105"/>
        <note>catalytic</note>
    </ligand>
</feature>
<dbReference type="Gene3D" id="3.40.50.10990">
    <property type="entry name" value="GTP cyclohydrolase II"/>
    <property type="match status" value="1"/>
</dbReference>
<evidence type="ECO:0000256" key="13">
    <source>
        <dbReference type="ARBA" id="ARBA00023134"/>
    </source>
</evidence>
<dbReference type="FunCoup" id="S0ETB1">
    <property type="interactions" value="328"/>
</dbReference>
<dbReference type="NCBIfam" id="NF001591">
    <property type="entry name" value="PRK00393.1"/>
    <property type="match status" value="1"/>
</dbReference>
<dbReference type="EMBL" id="HF951689">
    <property type="protein sequence ID" value="CCW34659.1"/>
    <property type="molecule type" value="Genomic_DNA"/>
</dbReference>
<evidence type="ECO:0000256" key="8">
    <source>
        <dbReference type="ARBA" id="ARBA00022723"/>
    </source>
</evidence>
<dbReference type="PIRSF" id="PIRSF001259">
    <property type="entry name" value="RibA"/>
    <property type="match status" value="1"/>
</dbReference>
<dbReference type="Pfam" id="PF00925">
    <property type="entry name" value="GTP_cyclohydro2"/>
    <property type="match status" value="1"/>
</dbReference>
<dbReference type="GO" id="GO:0030145">
    <property type="term" value="F:manganese ion binding"/>
    <property type="evidence" value="ECO:0007669"/>
    <property type="project" value="UniProtKB-UniRule"/>
</dbReference>
<dbReference type="GO" id="GO:0005525">
    <property type="term" value="F:GTP binding"/>
    <property type="evidence" value="ECO:0007669"/>
    <property type="project" value="UniProtKB-KW"/>
</dbReference>
<feature type="region of interest" description="GTP cyclohydrolase II" evidence="19">
    <location>
        <begin position="202"/>
        <end position="424"/>
    </location>
</feature>
<dbReference type="STRING" id="454171.CP488_00318"/>
<protein>
    <recommendedName>
        <fullName evidence="19">Riboflavin biosynthesis protein RibBA</fullName>
    </recommendedName>
    <domain>
        <recommendedName>
            <fullName evidence="19">3,4-dihydroxy-2-butanone 4-phosphate synthase</fullName>
            <shortName evidence="19">DHBP synthase</shortName>
            <ecNumber evidence="19">4.1.99.12</ecNumber>
        </recommendedName>
    </domain>
    <domain>
        <recommendedName>
            <fullName evidence="19">GTP cyclohydrolase-2</fullName>
            <ecNumber evidence="19">3.5.4.25</ecNumber>
        </recommendedName>
        <alternativeName>
            <fullName evidence="19">GTP cyclohydrolase II</fullName>
        </alternativeName>
    </domain>
</protein>
<dbReference type="NCBIfam" id="NF006803">
    <property type="entry name" value="PRK09311.1"/>
    <property type="match status" value="1"/>
</dbReference>
<comment type="cofactor">
    <cofactor evidence="19">
        <name>Zn(2+)</name>
        <dbReference type="ChEBI" id="CHEBI:29105"/>
    </cofactor>
    <text evidence="19">Binds 1 zinc ion per subunit.</text>
</comment>
<keyword evidence="9 19" id="KW-0547">Nucleotide-binding</keyword>
<feature type="binding site" evidence="19">
    <location>
        <position position="143"/>
    </location>
    <ligand>
        <name>Mg(2+)</name>
        <dbReference type="ChEBI" id="CHEBI:18420"/>
        <label>2</label>
    </ligand>
</feature>
<evidence type="ECO:0000256" key="15">
    <source>
        <dbReference type="ARBA" id="ARBA00023239"/>
    </source>
</evidence>
<evidence type="ECO:0000256" key="11">
    <source>
        <dbReference type="ARBA" id="ARBA00022833"/>
    </source>
</evidence>
<dbReference type="KEGG" id="ccz:CCALI_00836"/>
<keyword evidence="7 19" id="KW-0686">Riboflavin biosynthesis</keyword>
<dbReference type="OrthoDB" id="9793111at2"/>
<dbReference type="eggNOG" id="COG0807">
    <property type="taxonomic scope" value="Bacteria"/>
</dbReference>
<comment type="similarity">
    <text evidence="19">In the C-terminal section; belongs to the GTP cyclohydrolase II family.</text>
</comment>
<dbReference type="GO" id="GO:0005829">
    <property type="term" value="C:cytosol"/>
    <property type="evidence" value="ECO:0007669"/>
    <property type="project" value="TreeGrafter"/>
</dbReference>
<evidence type="ECO:0000256" key="6">
    <source>
        <dbReference type="ARBA" id="ARBA00005520"/>
    </source>
</evidence>
<keyword evidence="15 19" id="KW-0456">Lyase</keyword>
<dbReference type="EC" id="3.5.4.25" evidence="19"/>
<evidence type="ECO:0000313" key="21">
    <source>
        <dbReference type="EMBL" id="CCW34659.1"/>
    </source>
</evidence>
<dbReference type="AlphaFoldDB" id="S0ETB1"/>
<feature type="binding site" evidence="19">
    <location>
        <position position="28"/>
    </location>
    <ligand>
        <name>Mg(2+)</name>
        <dbReference type="ChEBI" id="CHEBI:18420"/>
        <label>2</label>
    </ligand>
</feature>
<dbReference type="UniPathway" id="UPA00275">
    <property type="reaction ID" value="UER00399"/>
</dbReference>
<dbReference type="PANTHER" id="PTHR21327">
    <property type="entry name" value="GTP CYCLOHYDROLASE II-RELATED"/>
    <property type="match status" value="1"/>
</dbReference>
<dbReference type="SUPFAM" id="SSF142695">
    <property type="entry name" value="RibA-like"/>
    <property type="match status" value="1"/>
</dbReference>
<feature type="binding site" evidence="19">
    <location>
        <position position="353"/>
    </location>
    <ligand>
        <name>GTP</name>
        <dbReference type="ChEBI" id="CHEBI:37565"/>
    </ligand>
</feature>
<keyword evidence="14 19" id="KW-0464">Manganese</keyword>
<evidence type="ECO:0000256" key="7">
    <source>
        <dbReference type="ARBA" id="ARBA00022619"/>
    </source>
</evidence>
<comment type="function">
    <text evidence="17 19">Catalyzes the conversion of GTP to 2,5-diamino-6-ribosylamino-4(3H)-pyrimidinone 5'-phosphate (DARP), formate and pyrophosphate.</text>
</comment>
<feature type="domain" description="GTP cyclohydrolase II" evidence="20">
    <location>
        <begin position="208"/>
        <end position="374"/>
    </location>
</feature>
<dbReference type="InterPro" id="IPR000926">
    <property type="entry name" value="RibA"/>
</dbReference>
<feature type="site" description="Essential for DHBP synthase activity" evidence="19">
    <location>
        <position position="126"/>
    </location>
</feature>
<name>S0ETB1_CHTCT</name>
<evidence type="ECO:0000256" key="16">
    <source>
        <dbReference type="ARBA" id="ARBA00023268"/>
    </source>
</evidence>
<feature type="binding site" evidence="19">
    <location>
        <position position="28"/>
    </location>
    <ligand>
        <name>Mg(2+)</name>
        <dbReference type="ChEBI" id="CHEBI:18420"/>
        <label>1</label>
    </ligand>
</feature>
<dbReference type="SUPFAM" id="SSF55821">
    <property type="entry name" value="YrdC/RibB"/>
    <property type="match status" value="1"/>
</dbReference>
<evidence type="ECO:0000256" key="12">
    <source>
        <dbReference type="ARBA" id="ARBA00022842"/>
    </source>
</evidence>
<comment type="catalytic activity">
    <reaction evidence="18 19">
        <text>GTP + 4 H2O = 2,5-diamino-6-hydroxy-4-(5-phosphoribosylamino)-pyrimidine + formate + 2 phosphate + 3 H(+)</text>
        <dbReference type="Rhea" id="RHEA:23704"/>
        <dbReference type="ChEBI" id="CHEBI:15377"/>
        <dbReference type="ChEBI" id="CHEBI:15378"/>
        <dbReference type="ChEBI" id="CHEBI:15740"/>
        <dbReference type="ChEBI" id="CHEBI:37565"/>
        <dbReference type="ChEBI" id="CHEBI:43474"/>
        <dbReference type="ChEBI" id="CHEBI:58614"/>
        <dbReference type="EC" id="3.5.4.25"/>
    </reaction>
</comment>
<comment type="cofactor">
    <cofactor evidence="2">
        <name>Mn(2+)</name>
        <dbReference type="ChEBI" id="CHEBI:29035"/>
    </cofactor>
</comment>
<dbReference type="FunFam" id="3.90.870.10:FF:000001">
    <property type="entry name" value="Riboflavin biosynthesis protein RibBA"/>
    <property type="match status" value="1"/>
</dbReference>
<feature type="region of interest" description="DHBP synthase" evidence="19">
    <location>
        <begin position="1"/>
        <end position="201"/>
    </location>
</feature>
<dbReference type="NCBIfam" id="TIGR00506">
    <property type="entry name" value="ribB"/>
    <property type="match status" value="1"/>
</dbReference>
<evidence type="ECO:0000256" key="17">
    <source>
        <dbReference type="ARBA" id="ARBA00043932"/>
    </source>
</evidence>
<gene>
    <name evidence="19" type="primary">ribBA</name>
    <name evidence="21" type="ORF">CCALI_00836</name>
</gene>
<organism evidence="21 22">
    <name type="scientific">Chthonomonas calidirosea (strain DSM 23976 / ICMP 18418 / T49)</name>
    <dbReference type="NCBI Taxonomy" id="1303518"/>
    <lineage>
        <taxon>Bacteria</taxon>
        <taxon>Bacillati</taxon>
        <taxon>Armatimonadota</taxon>
        <taxon>Chthonomonadia</taxon>
        <taxon>Chthonomonadales</taxon>
        <taxon>Chthonomonadaceae</taxon>
        <taxon>Chthonomonas</taxon>
    </lineage>
</organism>
<feature type="binding site" evidence="19">
    <location>
        <begin position="253"/>
        <end position="257"/>
    </location>
    <ligand>
        <name>GTP</name>
        <dbReference type="ChEBI" id="CHEBI:37565"/>
    </ligand>
</feature>
<dbReference type="PATRIC" id="fig|1303518.3.peg.845"/>
<proteinExistence type="inferred from homology"/>
<keyword evidence="11 19" id="KW-0862">Zinc</keyword>
<dbReference type="GO" id="GO:0008270">
    <property type="term" value="F:zinc ion binding"/>
    <property type="evidence" value="ECO:0007669"/>
    <property type="project" value="UniProtKB-UniRule"/>
</dbReference>
<reference evidence="22" key="1">
    <citation type="submission" date="2013-03" db="EMBL/GenBank/DDBJ databases">
        <title>Genome sequence of Chthonomonas calidirosea, the first sequenced genome from the Armatimonadetes phylum (formally candidate division OP10).</title>
        <authorList>
            <person name="Lee K.C.Y."/>
            <person name="Morgan X.C."/>
            <person name="Dunfield P.F."/>
            <person name="Tamas I."/>
            <person name="Houghton K.M."/>
            <person name="Vyssotski M."/>
            <person name="Ryan J.L.J."/>
            <person name="Lagutin K."/>
            <person name="McDonald I.R."/>
            <person name="Stott M.B."/>
        </authorList>
    </citation>
    <scope>NUCLEOTIDE SEQUENCE [LARGE SCALE GENOMIC DNA]</scope>
    <source>
        <strain evidence="22">DSM 23976 / ICMP 18418 / T49</strain>
    </source>
</reference>
<evidence type="ECO:0000256" key="18">
    <source>
        <dbReference type="ARBA" id="ARBA00049295"/>
    </source>
</evidence>
<keyword evidence="22" id="KW-1185">Reference proteome</keyword>
<dbReference type="HAMAP" id="MF_00180">
    <property type="entry name" value="RibB"/>
    <property type="match status" value="1"/>
</dbReference>
<comment type="function">
    <text evidence="3 19">Catalyzes the conversion of D-ribulose 5-phosphate to formate and 3,4-dihydroxy-2-butanone 4-phosphate.</text>
</comment>
<feature type="binding site" evidence="19">
    <location>
        <position position="358"/>
    </location>
    <ligand>
        <name>GTP</name>
        <dbReference type="ChEBI" id="CHEBI:37565"/>
    </ligand>
</feature>
<evidence type="ECO:0000256" key="3">
    <source>
        <dbReference type="ARBA" id="ARBA00002284"/>
    </source>
</evidence>
<evidence type="ECO:0000313" key="22">
    <source>
        <dbReference type="Proteomes" id="UP000014227"/>
    </source>
</evidence>
<evidence type="ECO:0000256" key="1">
    <source>
        <dbReference type="ARBA" id="ARBA00000141"/>
    </source>
</evidence>
<evidence type="ECO:0000256" key="10">
    <source>
        <dbReference type="ARBA" id="ARBA00022801"/>
    </source>
</evidence>
<dbReference type="HAMAP" id="MF_00179">
    <property type="entry name" value="RibA"/>
    <property type="match status" value="1"/>
</dbReference>
<evidence type="ECO:0000256" key="14">
    <source>
        <dbReference type="ARBA" id="ARBA00023211"/>
    </source>
</evidence>
<dbReference type="InterPro" id="IPR000422">
    <property type="entry name" value="DHBP_synthase_RibB"/>
</dbReference>
<dbReference type="InterPro" id="IPR016299">
    <property type="entry name" value="Riboflavin_synth_RibBA"/>
</dbReference>
<dbReference type="HAMAP" id="MF_01283">
    <property type="entry name" value="RibBA"/>
    <property type="match status" value="1"/>
</dbReference>
<dbReference type="GO" id="GO:0009231">
    <property type="term" value="P:riboflavin biosynthetic process"/>
    <property type="evidence" value="ECO:0007669"/>
    <property type="project" value="UniProtKB-UniRule"/>
</dbReference>
<evidence type="ECO:0000256" key="19">
    <source>
        <dbReference type="HAMAP-Rule" id="MF_01283"/>
    </source>
</evidence>
<feature type="binding site" evidence="19">
    <location>
        <begin position="140"/>
        <end position="144"/>
    </location>
    <ligand>
        <name>D-ribulose 5-phosphate</name>
        <dbReference type="ChEBI" id="CHEBI:58121"/>
    </ligand>
</feature>
<comment type="similarity">
    <text evidence="6 19">In the N-terminal section; belongs to the DHBP synthase family.</text>
</comment>
<comment type="cofactor">
    <cofactor evidence="19">
        <name>Mg(2+)</name>
        <dbReference type="ChEBI" id="CHEBI:18420"/>
    </cofactor>
    <cofactor evidence="19">
        <name>Mn(2+)</name>
        <dbReference type="ChEBI" id="CHEBI:29035"/>
    </cofactor>
    <text evidence="19">Binds 2 divalent metal cations per subunit. Magnesium or manganese.</text>
</comment>
<dbReference type="Gene3D" id="3.90.870.10">
    <property type="entry name" value="DHBP synthase"/>
    <property type="match status" value="1"/>
</dbReference>
<dbReference type="PANTHER" id="PTHR21327:SF18">
    <property type="entry name" value="3,4-DIHYDROXY-2-BUTANONE 4-PHOSPHATE SYNTHASE"/>
    <property type="match status" value="1"/>
</dbReference>
<feature type="binding site" evidence="19">
    <location>
        <position position="274"/>
    </location>
    <ligand>
        <name>GTP</name>
        <dbReference type="ChEBI" id="CHEBI:37565"/>
    </ligand>
</feature>
<dbReference type="Pfam" id="PF00926">
    <property type="entry name" value="DHBP_synthase"/>
    <property type="match status" value="1"/>
</dbReference>
<comment type="catalytic activity">
    <reaction evidence="1 19">
        <text>D-ribulose 5-phosphate = (2S)-2-hydroxy-3-oxobutyl phosphate + formate + H(+)</text>
        <dbReference type="Rhea" id="RHEA:18457"/>
        <dbReference type="ChEBI" id="CHEBI:15378"/>
        <dbReference type="ChEBI" id="CHEBI:15740"/>
        <dbReference type="ChEBI" id="CHEBI:58121"/>
        <dbReference type="ChEBI" id="CHEBI:58830"/>
        <dbReference type="EC" id="4.1.99.12"/>
    </reaction>
</comment>
<keyword evidence="13 19" id="KW-0342">GTP-binding</keyword>
<feature type="binding site" evidence="19">
    <location>
        <position position="318"/>
    </location>
    <ligand>
        <name>GTP</name>
        <dbReference type="ChEBI" id="CHEBI:37565"/>
    </ligand>
</feature>
<dbReference type="GO" id="GO:0000287">
    <property type="term" value="F:magnesium ion binding"/>
    <property type="evidence" value="ECO:0007669"/>
    <property type="project" value="UniProtKB-UniRule"/>
</dbReference>
<feature type="binding site" evidence="19">
    <location>
        <begin position="27"/>
        <end position="28"/>
    </location>
    <ligand>
        <name>D-ribulose 5-phosphate</name>
        <dbReference type="ChEBI" id="CHEBI:58121"/>
    </ligand>
</feature>
<dbReference type="InterPro" id="IPR032677">
    <property type="entry name" value="GTP_cyclohydro_II"/>
</dbReference>
<dbReference type="eggNOG" id="COG0108">
    <property type="taxonomic scope" value="Bacteria"/>
</dbReference>
<dbReference type="RefSeq" id="WP_016482217.1">
    <property type="nucleotide sequence ID" value="NC_021487.1"/>
</dbReference>
<evidence type="ECO:0000256" key="5">
    <source>
        <dbReference type="ARBA" id="ARBA00004904"/>
    </source>
</evidence>
<comment type="pathway">
    <text evidence="5 19">Cofactor biosynthesis; riboflavin biosynthesis; 2-hydroxy-3-oxobutyl phosphate from D-ribulose 5-phosphate: step 1/1.</text>
</comment>
<evidence type="ECO:0000256" key="9">
    <source>
        <dbReference type="ARBA" id="ARBA00022741"/>
    </source>
</evidence>
<feature type="site" description="Essential for DHBP synthase activity" evidence="19">
    <location>
        <position position="164"/>
    </location>
</feature>
<feature type="binding site" evidence="19">
    <location>
        <position position="271"/>
    </location>
    <ligand>
        <name>Zn(2+)</name>
        <dbReference type="ChEBI" id="CHEBI:29105"/>
        <note>catalytic</note>
    </ligand>
</feature>
<dbReference type="HOGENOM" id="CLU_020273_1_2_0"/>
<keyword evidence="12 19" id="KW-0460">Magnesium</keyword>